<dbReference type="AlphaFoldDB" id="A0A6A6X503"/>
<organism evidence="3 4">
    <name type="scientific">Melanomma pulvis-pyrius CBS 109.77</name>
    <dbReference type="NCBI Taxonomy" id="1314802"/>
    <lineage>
        <taxon>Eukaryota</taxon>
        <taxon>Fungi</taxon>
        <taxon>Dikarya</taxon>
        <taxon>Ascomycota</taxon>
        <taxon>Pezizomycotina</taxon>
        <taxon>Dothideomycetes</taxon>
        <taxon>Pleosporomycetidae</taxon>
        <taxon>Pleosporales</taxon>
        <taxon>Melanommataceae</taxon>
        <taxon>Melanomma</taxon>
    </lineage>
</organism>
<accession>A0A6A6X503</accession>
<keyword evidence="1" id="KW-0808">Transferase</keyword>
<dbReference type="InterPro" id="IPR051283">
    <property type="entry name" value="Sec_Metabolite_Acyltrans"/>
</dbReference>
<evidence type="ECO:0000313" key="4">
    <source>
        <dbReference type="Proteomes" id="UP000799757"/>
    </source>
</evidence>
<feature type="region of interest" description="Disordered" evidence="2">
    <location>
        <begin position="193"/>
        <end position="218"/>
    </location>
</feature>
<reference evidence="3" key="1">
    <citation type="journal article" date="2020" name="Stud. Mycol.">
        <title>101 Dothideomycetes genomes: a test case for predicting lifestyles and emergence of pathogens.</title>
        <authorList>
            <person name="Haridas S."/>
            <person name="Albert R."/>
            <person name="Binder M."/>
            <person name="Bloem J."/>
            <person name="Labutti K."/>
            <person name="Salamov A."/>
            <person name="Andreopoulos B."/>
            <person name="Baker S."/>
            <person name="Barry K."/>
            <person name="Bills G."/>
            <person name="Bluhm B."/>
            <person name="Cannon C."/>
            <person name="Castanera R."/>
            <person name="Culley D."/>
            <person name="Daum C."/>
            <person name="Ezra D."/>
            <person name="Gonzalez J."/>
            <person name="Henrissat B."/>
            <person name="Kuo A."/>
            <person name="Liang C."/>
            <person name="Lipzen A."/>
            <person name="Lutzoni F."/>
            <person name="Magnuson J."/>
            <person name="Mondo S."/>
            <person name="Nolan M."/>
            <person name="Ohm R."/>
            <person name="Pangilinan J."/>
            <person name="Park H.-J."/>
            <person name="Ramirez L."/>
            <person name="Alfaro M."/>
            <person name="Sun H."/>
            <person name="Tritt A."/>
            <person name="Yoshinaga Y."/>
            <person name="Zwiers L.-H."/>
            <person name="Turgeon B."/>
            <person name="Goodwin S."/>
            <person name="Spatafora J."/>
            <person name="Crous P."/>
            <person name="Grigoriev I."/>
        </authorList>
    </citation>
    <scope>NUCLEOTIDE SEQUENCE</scope>
    <source>
        <strain evidence="3">CBS 109.77</strain>
    </source>
</reference>
<dbReference type="InterPro" id="IPR023213">
    <property type="entry name" value="CAT-like_dom_sf"/>
</dbReference>
<sequence>MTANSRDLHLSILDQTMLRQYVRNLLIFPFPDPSHTEAATNALRTGFSATLHQFPFLAGTIKQSDSPSTRLSLQYPEHIPPELVSRIFNSDFDLAANLIFHYDTLREGGMPPSRLPSDVFCPKVLRSHPGLDDPCAEGITSFAKGYPIPVIAAQANFIPGGLILSVYTHHSVVDGTGIARLYQVWSGHIRSHNCDEETPDSQHPSSMSPTPTQNNYTDPSLARRTIDTFATPPSFAECPEVRIPGTSASVPALRSTPYNLSAKVIVFTESKISSLSATLSAITNKRISAFIVLAAMLWSHITRARGPLLAEHDIQKTTLGIAIDHRKNLGPAITHSYLGNCATGLTTSLPLSTILSPLTITAESLAPVAVNISQSLSSVDLDWLKARISYFSRTPNSSALSLDLDIRNGPDLFITSWMHMGADYEWGIPGTMESGDGKSRRGGVPTAIRKPHWASEGSIIVLPRQKIGSHDFEVSVCLEEAEMGKVVESLRREMWVERIIDA</sequence>
<dbReference type="EMBL" id="MU002043">
    <property type="protein sequence ID" value="KAF2790997.1"/>
    <property type="molecule type" value="Genomic_DNA"/>
</dbReference>
<dbReference type="GO" id="GO:0016740">
    <property type="term" value="F:transferase activity"/>
    <property type="evidence" value="ECO:0007669"/>
    <property type="project" value="UniProtKB-KW"/>
</dbReference>
<protein>
    <submittedName>
        <fullName evidence="3">Uncharacterized protein</fullName>
    </submittedName>
</protein>
<feature type="compositionally biased region" description="Polar residues" evidence="2">
    <location>
        <begin position="201"/>
        <end position="218"/>
    </location>
</feature>
<dbReference type="Proteomes" id="UP000799757">
    <property type="component" value="Unassembled WGS sequence"/>
</dbReference>
<evidence type="ECO:0000256" key="1">
    <source>
        <dbReference type="ARBA" id="ARBA00022679"/>
    </source>
</evidence>
<dbReference type="PANTHER" id="PTHR31896:SF64">
    <property type="entry name" value="TRICHOTHECENE 3-O-ACETYLTRANSFERASE"/>
    <property type="match status" value="1"/>
</dbReference>
<name>A0A6A6X503_9PLEO</name>
<keyword evidence="4" id="KW-1185">Reference proteome</keyword>
<dbReference type="Pfam" id="PF02458">
    <property type="entry name" value="Transferase"/>
    <property type="match status" value="2"/>
</dbReference>
<dbReference type="PANTHER" id="PTHR31896">
    <property type="entry name" value="FAMILY REGULATORY PROTEIN, PUTATIVE (AFU_ORTHOLOGUE AFUA_3G14730)-RELATED"/>
    <property type="match status" value="1"/>
</dbReference>
<evidence type="ECO:0000256" key="2">
    <source>
        <dbReference type="SAM" id="MobiDB-lite"/>
    </source>
</evidence>
<dbReference type="Gene3D" id="3.30.559.10">
    <property type="entry name" value="Chloramphenicol acetyltransferase-like domain"/>
    <property type="match status" value="2"/>
</dbReference>
<proteinExistence type="predicted"/>
<gene>
    <name evidence="3" type="ORF">K505DRAFT_327196</name>
</gene>
<evidence type="ECO:0000313" key="3">
    <source>
        <dbReference type="EMBL" id="KAF2790997.1"/>
    </source>
</evidence>
<dbReference type="OrthoDB" id="1862401at2759"/>